<reference evidence="1 2" key="1">
    <citation type="submission" date="2015-11" db="EMBL/GenBank/DDBJ databases">
        <title>Genome sequences of Lysobacter enzymogenes strain C3 and Lysobacter antibioticus ATCC 29479.</title>
        <authorList>
            <person name="Kobayashi D.Y."/>
        </authorList>
    </citation>
    <scope>NUCLEOTIDE SEQUENCE [LARGE SCALE GENOMIC DNA]</scope>
    <source>
        <strain evidence="1 2">C3</strain>
    </source>
</reference>
<name>A0A0S2DQK2_LYSEN</name>
<sequence>MDPISLEDLALLDVLQRIDQGHAPGHHSRALSERLVEAALAEAGEDGVLILTDAGVERCKSLRHRVAADTEAAQVLKEREDAAQETDAP</sequence>
<dbReference type="PATRIC" id="fig|69.6.peg.5332"/>
<dbReference type="Proteomes" id="UP000061569">
    <property type="component" value="Chromosome"/>
</dbReference>
<dbReference type="EMBL" id="CP013140">
    <property type="protein sequence ID" value="ALN60757.1"/>
    <property type="molecule type" value="Genomic_DNA"/>
</dbReference>
<dbReference type="AlphaFoldDB" id="A0A0S2DQK2"/>
<accession>A0A0S2DQK2</accession>
<evidence type="ECO:0000313" key="1">
    <source>
        <dbReference type="EMBL" id="ALN60757.1"/>
    </source>
</evidence>
<protein>
    <submittedName>
        <fullName evidence="1">Uncharacterized protein</fullName>
    </submittedName>
</protein>
<dbReference type="STRING" id="69.GLE_5416"/>
<gene>
    <name evidence="1" type="ORF">GLE_5416</name>
</gene>
<organism evidence="1 2">
    <name type="scientific">Lysobacter enzymogenes</name>
    <dbReference type="NCBI Taxonomy" id="69"/>
    <lineage>
        <taxon>Bacteria</taxon>
        <taxon>Pseudomonadati</taxon>
        <taxon>Pseudomonadota</taxon>
        <taxon>Gammaproteobacteria</taxon>
        <taxon>Lysobacterales</taxon>
        <taxon>Lysobacteraceae</taxon>
        <taxon>Lysobacter</taxon>
    </lineage>
</organism>
<evidence type="ECO:0000313" key="2">
    <source>
        <dbReference type="Proteomes" id="UP000061569"/>
    </source>
</evidence>
<dbReference type="KEGG" id="lez:GLE_5416"/>
<dbReference type="OrthoDB" id="5976043at2"/>
<dbReference type="RefSeq" id="WP_057949796.1">
    <property type="nucleotide sequence ID" value="NZ_CP067396.1"/>
</dbReference>
<proteinExistence type="predicted"/>